<comment type="caution">
    <text evidence="1">The sequence shown here is derived from an EMBL/GenBank/DDBJ whole genome shotgun (WGS) entry which is preliminary data.</text>
</comment>
<dbReference type="AlphaFoldDB" id="A0A6G1BEP3"/>
<reference evidence="1 2" key="1">
    <citation type="submission" date="2019-11" db="EMBL/GenBank/DDBJ databases">
        <authorList>
            <person name="Yang C."/>
            <person name="Li F."/>
        </authorList>
    </citation>
    <scope>NUCLEOTIDE SEQUENCE [LARGE SCALE GENOMIC DNA]</scope>
    <source>
        <strain evidence="1">KB4526</strain>
        <tissue evidence="1">Muscle</tissue>
    </source>
</reference>
<gene>
    <name evidence="1" type="ORF">FOF47_R05736</name>
</gene>
<organism evidence="1 2">
    <name type="scientific">Crocuta crocuta</name>
    <name type="common">Spotted hyena</name>
    <dbReference type="NCBI Taxonomy" id="9678"/>
    <lineage>
        <taxon>Eukaryota</taxon>
        <taxon>Metazoa</taxon>
        <taxon>Chordata</taxon>
        <taxon>Craniata</taxon>
        <taxon>Vertebrata</taxon>
        <taxon>Euteleostomi</taxon>
        <taxon>Mammalia</taxon>
        <taxon>Eutheria</taxon>
        <taxon>Laurasiatheria</taxon>
        <taxon>Carnivora</taxon>
        <taxon>Feliformia</taxon>
        <taxon>Hyaenidae</taxon>
        <taxon>Crocuta</taxon>
    </lineage>
</organism>
<dbReference type="Proteomes" id="UP000475037">
    <property type="component" value="Unassembled WGS sequence"/>
</dbReference>
<name>A0A6G1BEP3_CROCR</name>
<evidence type="ECO:0000313" key="1">
    <source>
        <dbReference type="EMBL" id="KAF0886167.1"/>
    </source>
</evidence>
<evidence type="ECO:0000313" key="2">
    <source>
        <dbReference type="Proteomes" id="UP000475037"/>
    </source>
</evidence>
<dbReference type="EMBL" id="VOAJ01000923">
    <property type="protein sequence ID" value="KAF0886167.1"/>
    <property type="molecule type" value="Genomic_DNA"/>
</dbReference>
<proteinExistence type="predicted"/>
<feature type="non-terminal residue" evidence="1">
    <location>
        <position position="121"/>
    </location>
</feature>
<protein>
    <submittedName>
        <fullName evidence="1">LORF2 protein</fullName>
    </submittedName>
</protein>
<accession>A0A6G1BEP3</accession>
<feature type="non-terminal residue" evidence="1">
    <location>
        <position position="1"/>
    </location>
</feature>
<sequence>AKDLNQHFSNRDIQIVSKYRKRCSTSLVTEEMQIAAMMRYHFISTRKSKIKKTENKKCWGGCKEIRTFLHCWKKCKMVQPLWETIWQRTKSHIELPYNPAILLLGIYAGDLKAYISYKACT</sequence>
<keyword evidence="2" id="KW-1185">Reference proteome</keyword>